<dbReference type="RefSeq" id="WP_184788332.1">
    <property type="nucleotide sequence ID" value="NZ_BONT01000002.1"/>
</dbReference>
<dbReference type="AlphaFoldDB" id="A0A841FI98"/>
<reference evidence="2 3" key="1">
    <citation type="submission" date="2020-08" db="EMBL/GenBank/DDBJ databases">
        <title>Genomic Encyclopedia of Type Strains, Phase IV (KMG-IV): sequencing the most valuable type-strain genomes for metagenomic binning, comparative biology and taxonomic classification.</title>
        <authorList>
            <person name="Goeker M."/>
        </authorList>
    </citation>
    <scope>NUCLEOTIDE SEQUENCE [LARGE SCALE GENOMIC DNA]</scope>
    <source>
        <strain evidence="2 3">YIM 65646</strain>
    </source>
</reference>
<evidence type="ECO:0000313" key="3">
    <source>
        <dbReference type="Proteomes" id="UP000548476"/>
    </source>
</evidence>
<evidence type="ECO:0000313" key="2">
    <source>
        <dbReference type="EMBL" id="MBB6035485.1"/>
    </source>
</evidence>
<dbReference type="Proteomes" id="UP000548476">
    <property type="component" value="Unassembled WGS sequence"/>
</dbReference>
<feature type="transmembrane region" description="Helical" evidence="1">
    <location>
        <begin position="126"/>
        <end position="146"/>
    </location>
</feature>
<proteinExistence type="predicted"/>
<keyword evidence="1" id="KW-0812">Transmembrane</keyword>
<accession>A0A841FI98</accession>
<gene>
    <name evidence="2" type="ORF">HNR73_003342</name>
</gene>
<organism evidence="2 3">
    <name type="scientific">Phytomonospora endophytica</name>
    <dbReference type="NCBI Taxonomy" id="714109"/>
    <lineage>
        <taxon>Bacteria</taxon>
        <taxon>Bacillati</taxon>
        <taxon>Actinomycetota</taxon>
        <taxon>Actinomycetes</taxon>
        <taxon>Micromonosporales</taxon>
        <taxon>Micromonosporaceae</taxon>
        <taxon>Phytomonospora</taxon>
    </lineage>
</organism>
<dbReference type="EMBL" id="JACHGT010000006">
    <property type="protein sequence ID" value="MBB6035485.1"/>
    <property type="molecule type" value="Genomic_DNA"/>
</dbReference>
<keyword evidence="1" id="KW-1133">Transmembrane helix</keyword>
<feature type="transmembrane region" description="Helical" evidence="1">
    <location>
        <begin position="188"/>
        <end position="205"/>
    </location>
</feature>
<feature type="transmembrane region" description="Helical" evidence="1">
    <location>
        <begin position="263"/>
        <end position="282"/>
    </location>
</feature>
<evidence type="ECO:0000256" key="1">
    <source>
        <dbReference type="SAM" id="Phobius"/>
    </source>
</evidence>
<feature type="transmembrane region" description="Helical" evidence="1">
    <location>
        <begin position="226"/>
        <end position="251"/>
    </location>
</feature>
<feature type="transmembrane region" description="Helical" evidence="1">
    <location>
        <begin position="158"/>
        <end position="182"/>
    </location>
</feature>
<sequence>MATVQTTETKRPILFERLWQVVVFAACAWGAAHVVPGVSLDGPVRRQLLVVVVLSLFDQLSTMLSRSISRSGVPLSVGRLFRRNAGVGCFGYTALLAVTVLAGPIAWWLTSRVADAMSWPFRVEGFWPFVLAPLVTMVLTWLPVQLPRLFTEPALRPLLAGQITRVLASIGGFALLLAVGLIGFEPDAWWRTGITLVVLACLYHLPGVHVDYRAEGWPWIAVNRAMIRASTFALLLGLTLNTLLLLAAEWASPHLGVRMTIDGFWTLVTCAAVLLLLTWAVSTPPALRRMRRVLTAQNLTGPADAVFVDVRVGRHGFTLDAIAPRPPTD</sequence>
<keyword evidence="1" id="KW-0472">Membrane</keyword>
<comment type="caution">
    <text evidence="2">The sequence shown here is derived from an EMBL/GenBank/DDBJ whole genome shotgun (WGS) entry which is preliminary data.</text>
</comment>
<keyword evidence="3" id="KW-1185">Reference proteome</keyword>
<feature type="transmembrane region" description="Helical" evidence="1">
    <location>
        <begin position="85"/>
        <end position="106"/>
    </location>
</feature>
<name>A0A841FI98_9ACTN</name>
<protein>
    <submittedName>
        <fullName evidence="2">Uncharacterized membrane protein YvlD (DUF360 family)</fullName>
    </submittedName>
</protein>